<name>A0A6A6R909_9PEZI</name>
<sequence>MAAYDSDSSGGEDNFTETNVLLGYASQEPTGDTVSHLGGVPAWLDDTTAPSGALAKCKVCNSLLSLLLELNGDLPEHFPGHQRRLYVFSCRRKACRRKEGSVRGIRGTRVTKVKEEKKKLAPEPSSVQESEKKAVQSNIGESLFGVKSPGASSGPVNPFANPFASGTASKGPVNPFATSKPTSTPEPASSTTTSATNAALTSLPATFAEKARIAPPTTPSESILPRPHEPWPDQAAFPEPYPRYHLDADYETLDAFPTPAIPETARMDVDEPSASSGGDKELFESTLDKEFQRFADQLAQNPEQVLRYEFKGTPLLYNRGDAVGKLLAPASHSQGGGKVVVKGGSASRMPRCKNCGSERVFELQLTPHAITELEGKSMSLDGMDWGTIILGVCSKDCVGSDVGEGEVGYLEEWVGVQWEEVSKK</sequence>
<dbReference type="PANTHER" id="PTHR47524:SF1">
    <property type="entry name" value="20S RRNA ACCUMULATION PROTEIN 4"/>
    <property type="match status" value="1"/>
</dbReference>
<dbReference type="PANTHER" id="PTHR47524">
    <property type="entry name" value="20S RRNA ACCUMULATION PROTEIN 4"/>
    <property type="match status" value="1"/>
</dbReference>
<evidence type="ECO:0000256" key="1">
    <source>
        <dbReference type="SAM" id="MobiDB-lite"/>
    </source>
</evidence>
<evidence type="ECO:0000313" key="3">
    <source>
        <dbReference type="EMBL" id="KAF2501218.1"/>
    </source>
</evidence>
<feature type="compositionally biased region" description="Low complexity" evidence="1">
    <location>
        <begin position="177"/>
        <end position="196"/>
    </location>
</feature>
<evidence type="ECO:0000313" key="4">
    <source>
        <dbReference type="Proteomes" id="UP000799750"/>
    </source>
</evidence>
<feature type="region of interest" description="Disordered" evidence="1">
    <location>
        <begin position="113"/>
        <end position="134"/>
    </location>
</feature>
<protein>
    <recommendedName>
        <fullName evidence="2">Programmed cell death protein 2 C-terminal domain-containing protein</fullName>
    </recommendedName>
</protein>
<dbReference type="Pfam" id="PF04194">
    <property type="entry name" value="PDCD2_C"/>
    <property type="match status" value="1"/>
</dbReference>
<feature type="region of interest" description="Disordered" evidence="1">
    <location>
        <begin position="210"/>
        <end position="236"/>
    </location>
</feature>
<reference evidence="3" key="1">
    <citation type="journal article" date="2020" name="Stud. Mycol.">
        <title>101 Dothideomycetes genomes: a test case for predicting lifestyles and emergence of pathogens.</title>
        <authorList>
            <person name="Haridas S."/>
            <person name="Albert R."/>
            <person name="Binder M."/>
            <person name="Bloem J."/>
            <person name="Labutti K."/>
            <person name="Salamov A."/>
            <person name="Andreopoulos B."/>
            <person name="Baker S."/>
            <person name="Barry K."/>
            <person name="Bills G."/>
            <person name="Bluhm B."/>
            <person name="Cannon C."/>
            <person name="Castanera R."/>
            <person name="Culley D."/>
            <person name="Daum C."/>
            <person name="Ezra D."/>
            <person name="Gonzalez J."/>
            <person name="Henrissat B."/>
            <person name="Kuo A."/>
            <person name="Liang C."/>
            <person name="Lipzen A."/>
            <person name="Lutzoni F."/>
            <person name="Magnuson J."/>
            <person name="Mondo S."/>
            <person name="Nolan M."/>
            <person name="Ohm R."/>
            <person name="Pangilinan J."/>
            <person name="Park H.-J."/>
            <person name="Ramirez L."/>
            <person name="Alfaro M."/>
            <person name="Sun H."/>
            <person name="Tritt A."/>
            <person name="Yoshinaga Y."/>
            <person name="Zwiers L.-H."/>
            <person name="Turgeon B."/>
            <person name="Goodwin S."/>
            <person name="Spatafora J."/>
            <person name="Crous P."/>
            <person name="Grigoriev I."/>
        </authorList>
    </citation>
    <scope>NUCLEOTIDE SEQUENCE</scope>
    <source>
        <strain evidence="3">CBS 269.34</strain>
    </source>
</reference>
<dbReference type="GO" id="GO:0030490">
    <property type="term" value="P:maturation of SSU-rRNA"/>
    <property type="evidence" value="ECO:0007669"/>
    <property type="project" value="TreeGrafter"/>
</dbReference>
<accession>A0A6A6R909</accession>
<keyword evidence="4" id="KW-1185">Reference proteome</keyword>
<dbReference type="AlphaFoldDB" id="A0A6A6R909"/>
<feature type="region of interest" description="Disordered" evidence="1">
    <location>
        <begin position="157"/>
        <end position="196"/>
    </location>
</feature>
<dbReference type="InterPro" id="IPR007320">
    <property type="entry name" value="PDCD2_C"/>
</dbReference>
<organism evidence="3 4">
    <name type="scientific">Lophium mytilinum</name>
    <dbReference type="NCBI Taxonomy" id="390894"/>
    <lineage>
        <taxon>Eukaryota</taxon>
        <taxon>Fungi</taxon>
        <taxon>Dikarya</taxon>
        <taxon>Ascomycota</taxon>
        <taxon>Pezizomycotina</taxon>
        <taxon>Dothideomycetes</taxon>
        <taxon>Pleosporomycetidae</taxon>
        <taxon>Mytilinidiales</taxon>
        <taxon>Mytilinidiaceae</taxon>
        <taxon>Lophium</taxon>
    </lineage>
</organism>
<dbReference type="OrthoDB" id="443682at2759"/>
<dbReference type="EMBL" id="MU004182">
    <property type="protein sequence ID" value="KAF2501218.1"/>
    <property type="molecule type" value="Genomic_DNA"/>
</dbReference>
<dbReference type="Proteomes" id="UP000799750">
    <property type="component" value="Unassembled WGS sequence"/>
</dbReference>
<evidence type="ECO:0000259" key="2">
    <source>
        <dbReference type="Pfam" id="PF04194"/>
    </source>
</evidence>
<proteinExistence type="predicted"/>
<gene>
    <name evidence="3" type="ORF">BU16DRAFT_193721</name>
</gene>
<feature type="domain" description="Programmed cell death protein 2 C-terminal" evidence="2">
    <location>
        <begin position="288"/>
        <end position="418"/>
    </location>
</feature>
<dbReference type="GO" id="GO:0005737">
    <property type="term" value="C:cytoplasm"/>
    <property type="evidence" value="ECO:0007669"/>
    <property type="project" value="InterPro"/>
</dbReference>